<sequence length="88" mass="9719">MNTSILYSFAAAALIPVGITSAIGRSTSDKPISMIQIVQQLETNGYGPFSELSMDDGNWEIEVYKDGQKRELHVDPRTAKVIADRMDD</sequence>
<evidence type="ECO:0000259" key="1">
    <source>
        <dbReference type="Pfam" id="PF13670"/>
    </source>
</evidence>
<keyword evidence="3" id="KW-1185">Reference proteome</keyword>
<dbReference type="RefSeq" id="WP_145168110.1">
    <property type="nucleotide sequence ID" value="NZ_CP036525.1"/>
</dbReference>
<proteinExistence type="predicted"/>
<dbReference type="KEGG" id="rlc:K227x_07780"/>
<reference evidence="2 3" key="1">
    <citation type="submission" date="2019-02" db="EMBL/GenBank/DDBJ databases">
        <title>Deep-cultivation of Planctomycetes and their phenomic and genomic characterization uncovers novel biology.</title>
        <authorList>
            <person name="Wiegand S."/>
            <person name="Jogler M."/>
            <person name="Boedeker C."/>
            <person name="Pinto D."/>
            <person name="Vollmers J."/>
            <person name="Rivas-Marin E."/>
            <person name="Kohn T."/>
            <person name="Peeters S.H."/>
            <person name="Heuer A."/>
            <person name="Rast P."/>
            <person name="Oberbeckmann S."/>
            <person name="Bunk B."/>
            <person name="Jeske O."/>
            <person name="Meyerdierks A."/>
            <person name="Storesund J.E."/>
            <person name="Kallscheuer N."/>
            <person name="Luecker S."/>
            <person name="Lage O.M."/>
            <person name="Pohl T."/>
            <person name="Merkel B.J."/>
            <person name="Hornburger P."/>
            <person name="Mueller R.-W."/>
            <person name="Bruemmer F."/>
            <person name="Labrenz M."/>
            <person name="Spormann A.M."/>
            <person name="Op den Camp H."/>
            <person name="Overmann J."/>
            <person name="Amann R."/>
            <person name="Jetten M.S.M."/>
            <person name="Mascher T."/>
            <person name="Medema M.H."/>
            <person name="Devos D.P."/>
            <person name="Kaster A.-K."/>
            <person name="Ovreas L."/>
            <person name="Rohde M."/>
            <person name="Galperin M.Y."/>
            <person name="Jogler C."/>
        </authorList>
    </citation>
    <scope>NUCLEOTIDE SEQUENCE [LARGE SCALE GENOMIC DNA]</scope>
    <source>
        <strain evidence="2 3">K22_7</strain>
    </source>
</reference>
<dbReference type="InterPro" id="IPR025711">
    <property type="entry name" value="PepSY"/>
</dbReference>
<dbReference type="Pfam" id="PF13670">
    <property type="entry name" value="PepSY_2"/>
    <property type="match status" value="1"/>
</dbReference>
<dbReference type="OrthoDB" id="274154at2"/>
<protein>
    <recommendedName>
        <fullName evidence="1">PepSY domain-containing protein</fullName>
    </recommendedName>
</protein>
<gene>
    <name evidence="2" type="ORF">K227x_07780</name>
</gene>
<evidence type="ECO:0000313" key="3">
    <source>
        <dbReference type="Proteomes" id="UP000318538"/>
    </source>
</evidence>
<evidence type="ECO:0000313" key="2">
    <source>
        <dbReference type="EMBL" id="QDT02402.1"/>
    </source>
</evidence>
<accession>A0A517N5J1</accession>
<organism evidence="2 3">
    <name type="scientific">Rubripirellula lacrimiformis</name>
    <dbReference type="NCBI Taxonomy" id="1930273"/>
    <lineage>
        <taxon>Bacteria</taxon>
        <taxon>Pseudomonadati</taxon>
        <taxon>Planctomycetota</taxon>
        <taxon>Planctomycetia</taxon>
        <taxon>Pirellulales</taxon>
        <taxon>Pirellulaceae</taxon>
        <taxon>Rubripirellula</taxon>
    </lineage>
</organism>
<dbReference type="EMBL" id="CP036525">
    <property type="protein sequence ID" value="QDT02402.1"/>
    <property type="molecule type" value="Genomic_DNA"/>
</dbReference>
<feature type="domain" description="PepSY" evidence="1">
    <location>
        <begin position="10"/>
        <end position="83"/>
    </location>
</feature>
<name>A0A517N5J1_9BACT</name>
<dbReference type="Proteomes" id="UP000318538">
    <property type="component" value="Chromosome"/>
</dbReference>
<dbReference type="Gene3D" id="3.10.450.40">
    <property type="match status" value="1"/>
</dbReference>
<dbReference type="AlphaFoldDB" id="A0A517N5J1"/>